<evidence type="ECO:0000259" key="2">
    <source>
        <dbReference type="Pfam" id="PF01145"/>
    </source>
</evidence>
<gene>
    <name evidence="4" type="ORF">EV682_11680</name>
    <name evidence="3" type="ORF">NCTC11159_03687</name>
</gene>
<dbReference type="InterPro" id="IPR036013">
    <property type="entry name" value="Band_7/SPFH_dom_sf"/>
</dbReference>
<sequence>MNGILQHLRIVIGLAVAVLVFFSLHIFVASVSANHVGVEFNRIDGKVEPVPLSSGWHLIGIGTSVVEFPTFTQTYTWTKSASEGSPTDESMNFQVASGIVINADISISYSIDSGKAPVLYQKYKRGYEEITSQIIRNGIRNALNNYGSKYDAEGLLAGGKIKLAEEVRAKINHEMNTYGIMVEQFGFVNELRLPSNIQSAINAKLQATQEALRSEAMLRKNLADAANAVAVAKGQADAKIAEAQGDARALEVVGEAIKKYGAEAAQLKNQTLWIEKWNGQLPTTSLGTNTTAMIGVGKAN</sequence>
<dbReference type="InterPro" id="IPR001107">
    <property type="entry name" value="Band_7"/>
</dbReference>
<reference evidence="3 5" key="1">
    <citation type="submission" date="2018-06" db="EMBL/GenBank/DDBJ databases">
        <authorList>
            <consortium name="Pathogen Informatics"/>
            <person name="Doyle S."/>
        </authorList>
    </citation>
    <scope>NUCLEOTIDE SEQUENCE [LARGE SCALE GENOMIC DNA]</scope>
    <source>
        <strain evidence="3 5">NCTC11159</strain>
    </source>
</reference>
<evidence type="ECO:0000313" key="4">
    <source>
        <dbReference type="EMBL" id="TCU82246.1"/>
    </source>
</evidence>
<keyword evidence="4" id="KW-0378">Hydrolase</keyword>
<reference evidence="4 6" key="2">
    <citation type="submission" date="2019-03" db="EMBL/GenBank/DDBJ databases">
        <title>Genomic Encyclopedia of Type Strains, Phase IV (KMG-IV): sequencing the most valuable type-strain genomes for metagenomic binning, comparative biology and taxonomic classification.</title>
        <authorList>
            <person name="Goeker M."/>
        </authorList>
    </citation>
    <scope>NUCLEOTIDE SEQUENCE [LARGE SCALE GENOMIC DNA]</scope>
    <source>
        <strain evidence="4 6">DSM 3764</strain>
    </source>
</reference>
<dbReference type="EMBL" id="UGHR01000003">
    <property type="protein sequence ID" value="STR45141.1"/>
    <property type="molecule type" value="Genomic_DNA"/>
</dbReference>
<dbReference type="Gene3D" id="3.30.479.30">
    <property type="entry name" value="Band 7 domain"/>
    <property type="match status" value="1"/>
</dbReference>
<dbReference type="AlphaFoldDB" id="A0A377SSY7"/>
<dbReference type="GO" id="GO:0016020">
    <property type="term" value="C:membrane"/>
    <property type="evidence" value="ECO:0007669"/>
    <property type="project" value="UniProtKB-SubCell"/>
</dbReference>
<protein>
    <submittedName>
        <fullName evidence="4">Regulator of protease activity HflC (Stomatin/prohibitin superfamily)</fullName>
    </submittedName>
    <submittedName>
        <fullName evidence="3">SPFH domain / Band 7 family</fullName>
    </submittedName>
</protein>
<evidence type="ECO:0000313" key="5">
    <source>
        <dbReference type="Proteomes" id="UP000255108"/>
    </source>
</evidence>
<dbReference type="Proteomes" id="UP000295794">
    <property type="component" value="Unassembled WGS sequence"/>
</dbReference>
<accession>A0A377SSY7</accession>
<dbReference type="SUPFAM" id="SSF117892">
    <property type="entry name" value="Band 7/SPFH domain"/>
    <property type="match status" value="1"/>
</dbReference>
<proteinExistence type="predicted"/>
<dbReference type="GO" id="GO:0008233">
    <property type="term" value="F:peptidase activity"/>
    <property type="evidence" value="ECO:0007669"/>
    <property type="project" value="UniProtKB-KW"/>
</dbReference>
<keyword evidence="6" id="KW-1185">Reference proteome</keyword>
<name>A0A377SSY7_9NEIS</name>
<comment type="subcellular location">
    <subcellularLocation>
        <location evidence="1">Membrane</location>
        <topology evidence="1">Single-pass membrane protein</topology>
    </subcellularLocation>
</comment>
<keyword evidence="4" id="KW-0645">Protease</keyword>
<dbReference type="Proteomes" id="UP000255108">
    <property type="component" value="Unassembled WGS sequence"/>
</dbReference>
<dbReference type="GO" id="GO:0006508">
    <property type="term" value="P:proteolysis"/>
    <property type="evidence" value="ECO:0007669"/>
    <property type="project" value="UniProtKB-KW"/>
</dbReference>
<evidence type="ECO:0000313" key="3">
    <source>
        <dbReference type="EMBL" id="STR45141.1"/>
    </source>
</evidence>
<dbReference type="EMBL" id="SMBT01000016">
    <property type="protein sequence ID" value="TCU82246.1"/>
    <property type="molecule type" value="Genomic_DNA"/>
</dbReference>
<evidence type="ECO:0000256" key="1">
    <source>
        <dbReference type="ARBA" id="ARBA00004167"/>
    </source>
</evidence>
<dbReference type="PANTHER" id="PTHR42911">
    <property type="entry name" value="MODULATOR OF FTSH PROTEASE HFLC"/>
    <property type="match status" value="1"/>
</dbReference>
<evidence type="ECO:0000313" key="6">
    <source>
        <dbReference type="Proteomes" id="UP000295794"/>
    </source>
</evidence>
<dbReference type="Pfam" id="PF01145">
    <property type="entry name" value="Band_7"/>
    <property type="match status" value="1"/>
</dbReference>
<dbReference type="PANTHER" id="PTHR42911:SF1">
    <property type="entry name" value="MODULATOR OF FTSH PROTEASE HFLC"/>
    <property type="match status" value="1"/>
</dbReference>
<organism evidence="3 5">
    <name type="scientific">Iodobacter fluviatilis</name>
    <dbReference type="NCBI Taxonomy" id="537"/>
    <lineage>
        <taxon>Bacteria</taxon>
        <taxon>Pseudomonadati</taxon>
        <taxon>Pseudomonadota</taxon>
        <taxon>Betaproteobacteria</taxon>
        <taxon>Neisseriales</taxon>
        <taxon>Chitinibacteraceae</taxon>
        <taxon>Iodobacter</taxon>
    </lineage>
</organism>
<feature type="domain" description="Band 7" evidence="2">
    <location>
        <begin position="30"/>
        <end position="226"/>
    </location>
</feature>